<evidence type="ECO:0000256" key="1">
    <source>
        <dbReference type="SAM" id="MobiDB-lite"/>
    </source>
</evidence>
<gene>
    <name evidence="2" type="ORF">DK389_20890</name>
</gene>
<dbReference type="RefSeq" id="WP_109892456.1">
    <property type="nucleotide sequence ID" value="NZ_CP029550.1"/>
</dbReference>
<dbReference type="OrthoDB" id="8115429at2"/>
<reference evidence="3" key="1">
    <citation type="submission" date="2018-05" db="EMBL/GenBank/DDBJ databases">
        <title>Complete Genome Sequence of Methylobacterium sp. 17SD2-17.</title>
        <authorList>
            <person name="Srinivasan S."/>
        </authorList>
    </citation>
    <scope>NUCLEOTIDE SEQUENCE [LARGE SCALE GENOMIC DNA]</scope>
    <source>
        <strain evidence="3">17SD2-17</strain>
    </source>
</reference>
<evidence type="ECO:0000313" key="2">
    <source>
        <dbReference type="EMBL" id="AWN42507.1"/>
    </source>
</evidence>
<protein>
    <submittedName>
        <fullName evidence="2">Uncharacterized protein</fullName>
    </submittedName>
</protein>
<organism evidence="2 3">
    <name type="scientific">Methylobacterium durans</name>
    <dbReference type="NCBI Taxonomy" id="2202825"/>
    <lineage>
        <taxon>Bacteria</taxon>
        <taxon>Pseudomonadati</taxon>
        <taxon>Pseudomonadota</taxon>
        <taxon>Alphaproteobacteria</taxon>
        <taxon>Hyphomicrobiales</taxon>
        <taxon>Methylobacteriaceae</taxon>
        <taxon>Methylobacterium</taxon>
    </lineage>
</organism>
<dbReference type="KEGG" id="mets:DK389_20890"/>
<name>A0A2U8W8R8_9HYPH</name>
<dbReference type="EMBL" id="CP029550">
    <property type="protein sequence ID" value="AWN42507.1"/>
    <property type="molecule type" value="Genomic_DNA"/>
</dbReference>
<sequence>MSGLPLGRRRALPKPRRPDAGADACDLQFTVDLIGVRRDVVAQVRAGDALVVALVSENAMISAVCRTGDGAVVGALAAFPGLARLLGCLEQEVPYAAHVEEVAPARCVVTVSRAD</sequence>
<keyword evidence="3" id="KW-1185">Reference proteome</keyword>
<evidence type="ECO:0000313" key="3">
    <source>
        <dbReference type="Proteomes" id="UP000245926"/>
    </source>
</evidence>
<proteinExistence type="predicted"/>
<dbReference type="AlphaFoldDB" id="A0A2U8W8R8"/>
<accession>A0A2U8W8R8</accession>
<feature type="region of interest" description="Disordered" evidence="1">
    <location>
        <begin position="1"/>
        <end position="21"/>
    </location>
</feature>
<dbReference type="Proteomes" id="UP000245926">
    <property type="component" value="Chromosome"/>
</dbReference>